<evidence type="ECO:0000256" key="1">
    <source>
        <dbReference type="ARBA" id="ARBA00004651"/>
    </source>
</evidence>
<keyword evidence="5 7" id="KW-1133">Transmembrane helix</keyword>
<dbReference type="PROSITE" id="PS50928">
    <property type="entry name" value="ABC_TM1"/>
    <property type="match status" value="1"/>
</dbReference>
<name>A0A1B2DLM8_9BACL</name>
<evidence type="ECO:0000256" key="4">
    <source>
        <dbReference type="ARBA" id="ARBA00022692"/>
    </source>
</evidence>
<feature type="transmembrane region" description="Helical" evidence="7">
    <location>
        <begin position="81"/>
        <end position="105"/>
    </location>
</feature>
<reference evidence="9" key="1">
    <citation type="submission" date="2016-08" db="EMBL/GenBank/DDBJ databases">
        <title>Complete Genome Seqeunce of Paenibacillus sp. BIHB 4019 from tea rhizoplane.</title>
        <authorList>
            <person name="Thakur R."/>
            <person name="Swarnkar M.K."/>
            <person name="Gulati A."/>
        </authorList>
    </citation>
    <scope>NUCLEOTIDE SEQUENCE [LARGE SCALE GENOMIC DNA]</scope>
    <source>
        <strain evidence="9">BIHB4019</strain>
    </source>
</reference>
<evidence type="ECO:0000259" key="8">
    <source>
        <dbReference type="PROSITE" id="PS50928"/>
    </source>
</evidence>
<dbReference type="Gene3D" id="1.10.3720.10">
    <property type="entry name" value="MetI-like"/>
    <property type="match status" value="1"/>
</dbReference>
<dbReference type="EMBL" id="CP016808">
    <property type="protein sequence ID" value="ANY68607.1"/>
    <property type="molecule type" value="Genomic_DNA"/>
</dbReference>
<dbReference type="InterPro" id="IPR051393">
    <property type="entry name" value="ABC_transporter_permease"/>
</dbReference>
<organism evidence="9">
    <name type="scientific">Paenibacillus sp. BIHB 4019</name>
    <dbReference type="NCBI Taxonomy" id="1870819"/>
    <lineage>
        <taxon>Bacteria</taxon>
        <taxon>Bacillati</taxon>
        <taxon>Bacillota</taxon>
        <taxon>Bacilli</taxon>
        <taxon>Bacillales</taxon>
        <taxon>Paenibacillaceae</taxon>
        <taxon>Paenibacillus</taxon>
    </lineage>
</organism>
<dbReference type="AlphaFoldDB" id="A0A1B2DLM8"/>
<comment type="similarity">
    <text evidence="7">Belongs to the binding-protein-dependent transport system permease family.</text>
</comment>
<keyword evidence="4 7" id="KW-0812">Transmembrane</keyword>
<feature type="transmembrane region" description="Helical" evidence="7">
    <location>
        <begin position="174"/>
        <end position="192"/>
    </location>
</feature>
<dbReference type="GO" id="GO:0055085">
    <property type="term" value="P:transmembrane transport"/>
    <property type="evidence" value="ECO:0007669"/>
    <property type="project" value="InterPro"/>
</dbReference>
<comment type="subcellular location">
    <subcellularLocation>
        <location evidence="1 7">Cell membrane</location>
        <topology evidence="1 7">Multi-pass membrane protein</topology>
    </subcellularLocation>
</comment>
<evidence type="ECO:0000256" key="5">
    <source>
        <dbReference type="ARBA" id="ARBA00022989"/>
    </source>
</evidence>
<gene>
    <name evidence="9" type="ORF">BBD42_20610</name>
</gene>
<dbReference type="InterPro" id="IPR035906">
    <property type="entry name" value="MetI-like_sf"/>
</dbReference>
<dbReference type="Pfam" id="PF00528">
    <property type="entry name" value="BPD_transp_1"/>
    <property type="match status" value="1"/>
</dbReference>
<feature type="transmembrane region" description="Helical" evidence="7">
    <location>
        <begin position="17"/>
        <end position="37"/>
    </location>
</feature>
<dbReference type="SUPFAM" id="SSF161098">
    <property type="entry name" value="MetI-like"/>
    <property type="match status" value="1"/>
</dbReference>
<keyword evidence="6 7" id="KW-0472">Membrane</keyword>
<evidence type="ECO:0000256" key="2">
    <source>
        <dbReference type="ARBA" id="ARBA00022448"/>
    </source>
</evidence>
<dbReference type="GO" id="GO:0005886">
    <property type="term" value="C:plasma membrane"/>
    <property type="evidence" value="ECO:0007669"/>
    <property type="project" value="UniProtKB-SubCell"/>
</dbReference>
<dbReference type="PANTHER" id="PTHR30193:SF44">
    <property type="entry name" value="LACTOSE TRANSPORT SYSTEM PERMEASE PROTEIN LACF"/>
    <property type="match status" value="1"/>
</dbReference>
<protein>
    <submittedName>
        <fullName evidence="9">Sugar ABC transporter permease</fullName>
    </submittedName>
</protein>
<feature type="transmembrane region" description="Helical" evidence="7">
    <location>
        <begin position="266"/>
        <end position="292"/>
    </location>
</feature>
<keyword evidence="2 7" id="KW-0813">Transport</keyword>
<dbReference type="RefSeq" id="WP_099519716.1">
    <property type="nucleotide sequence ID" value="NZ_CP016808.1"/>
</dbReference>
<accession>A0A1B2DLM8</accession>
<evidence type="ECO:0000256" key="7">
    <source>
        <dbReference type="RuleBase" id="RU363032"/>
    </source>
</evidence>
<evidence type="ECO:0000256" key="3">
    <source>
        <dbReference type="ARBA" id="ARBA00022475"/>
    </source>
</evidence>
<proteinExistence type="inferred from homology"/>
<dbReference type="PANTHER" id="PTHR30193">
    <property type="entry name" value="ABC TRANSPORTER PERMEASE PROTEIN"/>
    <property type="match status" value="1"/>
</dbReference>
<feature type="transmembrane region" description="Helical" evidence="7">
    <location>
        <begin position="117"/>
        <end position="137"/>
    </location>
</feature>
<dbReference type="InterPro" id="IPR000515">
    <property type="entry name" value="MetI-like"/>
</dbReference>
<evidence type="ECO:0000313" key="9">
    <source>
        <dbReference type="EMBL" id="ANY68607.1"/>
    </source>
</evidence>
<feature type="transmembrane region" description="Helical" evidence="7">
    <location>
        <begin position="223"/>
        <end position="246"/>
    </location>
</feature>
<sequence>MNSRTATLIRLVKRDKYLLLMFSPIFIYYLVIMYFPMPGVIMAFKNFTPGKGIFSGEWVGLKWFIQFYDSIYFWRLLRNTFLLAFLPLLFGFPIPILFAICVVEIKNRAFKRFAQTITYLPHFISTVVIAGMLINFLSPTDGIVNILLEKVGLEPINFMMEPGWFRTIFTSSDIWQSFGFSSIIYIAAIMSIDPEMYDSGKIDGVNKFQELWHLTLPSIKPTIIILLLLSLGGIMSVGFEKVYLLYNAATYETGDVLSTYVYRMGIIGQNYSFATAIGVFNSIITFILVFAANQLTRRATNMSLW</sequence>
<evidence type="ECO:0000256" key="6">
    <source>
        <dbReference type="ARBA" id="ARBA00023136"/>
    </source>
</evidence>
<keyword evidence="3" id="KW-1003">Cell membrane</keyword>
<feature type="domain" description="ABC transmembrane type-1" evidence="8">
    <location>
        <begin position="77"/>
        <end position="292"/>
    </location>
</feature>